<evidence type="ECO:0000256" key="15">
    <source>
        <dbReference type="ARBA" id="ARBA00047583"/>
    </source>
</evidence>
<comment type="catalytic activity">
    <reaction evidence="14">
        <text>L-lysyl(4)-[histone H3] + 3 S-adenosyl-L-methionine = N(6),N(6),N(6)-trimethyl-L-lysyl(4)-[histone H3] + 3 S-adenosyl-L-homocysteine + 3 H(+)</text>
        <dbReference type="Rhea" id="RHEA:60260"/>
        <dbReference type="Rhea" id="RHEA-COMP:15537"/>
        <dbReference type="Rhea" id="RHEA-COMP:15547"/>
        <dbReference type="ChEBI" id="CHEBI:15378"/>
        <dbReference type="ChEBI" id="CHEBI:29969"/>
        <dbReference type="ChEBI" id="CHEBI:57856"/>
        <dbReference type="ChEBI" id="CHEBI:59789"/>
        <dbReference type="ChEBI" id="CHEBI:61961"/>
        <dbReference type="EC" id="2.1.1.354"/>
    </reaction>
</comment>
<evidence type="ECO:0000256" key="14">
    <source>
        <dbReference type="ARBA" id="ARBA00047571"/>
    </source>
</evidence>
<feature type="domain" description="SET" evidence="19">
    <location>
        <begin position="1082"/>
        <end position="1199"/>
    </location>
</feature>
<evidence type="ECO:0000256" key="13">
    <source>
        <dbReference type="ARBA" id="ARBA00044515"/>
    </source>
</evidence>
<feature type="compositionally biased region" description="Low complexity" evidence="18">
    <location>
        <begin position="823"/>
        <end position="834"/>
    </location>
</feature>
<dbReference type="PANTHER" id="PTHR45814:SF2">
    <property type="entry name" value="HISTONE-LYSINE N-METHYLTRANSFERASE SETD1"/>
    <property type="match status" value="1"/>
</dbReference>
<dbReference type="InterPro" id="IPR024636">
    <property type="entry name" value="SET_assoc"/>
</dbReference>
<evidence type="ECO:0000256" key="1">
    <source>
        <dbReference type="ARBA" id="ARBA00004123"/>
    </source>
</evidence>
<comment type="caution">
    <text evidence="21">The sequence shown here is derived from an EMBL/GenBank/DDBJ whole genome shotgun (WGS) entry which is preliminary data.</text>
</comment>
<evidence type="ECO:0000256" key="3">
    <source>
        <dbReference type="ARBA" id="ARBA00012182"/>
    </source>
</evidence>
<dbReference type="Pfam" id="PF11767">
    <property type="entry name" value="SET_assoc"/>
    <property type="match status" value="1"/>
</dbReference>
<feature type="compositionally biased region" description="Acidic residues" evidence="18">
    <location>
        <begin position="747"/>
        <end position="759"/>
    </location>
</feature>
<dbReference type="Gene3D" id="3.30.70.330">
    <property type="match status" value="1"/>
</dbReference>
<keyword evidence="8" id="KW-0949">S-adenosyl-L-methionine</keyword>
<evidence type="ECO:0000256" key="11">
    <source>
        <dbReference type="ARBA" id="ARBA00030093"/>
    </source>
</evidence>
<dbReference type="SMART" id="SM01291">
    <property type="entry name" value="N-SET"/>
    <property type="match status" value="1"/>
</dbReference>
<protein>
    <recommendedName>
        <fullName evidence="4">Histone-lysine N-methyltransferase, H3 lysine-4 specific</fullName>
        <ecNumber evidence="3">2.1.1.354</ecNumber>
    </recommendedName>
    <alternativeName>
        <fullName evidence="11">SET domain-containing protein 1</fullName>
    </alternativeName>
</protein>
<dbReference type="EMBL" id="AZHF01000003">
    <property type="protein sequence ID" value="OAA77428.1"/>
    <property type="molecule type" value="Genomic_DNA"/>
</dbReference>
<comment type="catalytic activity">
    <reaction evidence="15">
        <text>N(6)-methyl-L-lysyl(4)-[histone H3] + S-adenosyl-L-methionine = N(6),N(6)-dimethyl-L-lysyl(4)-[histone H3] + S-adenosyl-L-homocysteine + H(+)</text>
        <dbReference type="Rhea" id="RHEA:60268"/>
        <dbReference type="Rhea" id="RHEA-COMP:15540"/>
        <dbReference type="Rhea" id="RHEA-COMP:15543"/>
        <dbReference type="ChEBI" id="CHEBI:15378"/>
        <dbReference type="ChEBI" id="CHEBI:57856"/>
        <dbReference type="ChEBI" id="CHEBI:59789"/>
        <dbReference type="ChEBI" id="CHEBI:61929"/>
        <dbReference type="ChEBI" id="CHEBI:61976"/>
    </reaction>
</comment>
<feature type="domain" description="Post-SET" evidence="20">
    <location>
        <begin position="1208"/>
        <end position="1224"/>
    </location>
</feature>
<feature type="region of interest" description="Disordered" evidence="18">
    <location>
        <begin position="731"/>
        <end position="762"/>
    </location>
</feature>
<feature type="compositionally biased region" description="Low complexity" evidence="18">
    <location>
        <begin position="84"/>
        <end position="101"/>
    </location>
</feature>
<dbReference type="OrthoDB" id="308383at2759"/>
<dbReference type="InterPro" id="IPR024657">
    <property type="entry name" value="COMPASS_Set1_N-SET"/>
</dbReference>
<keyword evidence="6 21" id="KW-0489">Methyltransferase</keyword>
<evidence type="ECO:0000259" key="20">
    <source>
        <dbReference type="PROSITE" id="PS50868"/>
    </source>
</evidence>
<evidence type="ECO:0000256" key="5">
    <source>
        <dbReference type="ARBA" id="ARBA00022454"/>
    </source>
</evidence>
<dbReference type="InterPro" id="IPR003616">
    <property type="entry name" value="Post-SET_dom"/>
</dbReference>
<reference evidence="21 22" key="1">
    <citation type="journal article" date="2016" name="Genome Biol. Evol.">
        <title>Divergent and convergent evolution of fungal pathogenicity.</title>
        <authorList>
            <person name="Shang Y."/>
            <person name="Xiao G."/>
            <person name="Zheng P."/>
            <person name="Cen K."/>
            <person name="Zhan S."/>
            <person name="Wang C."/>
        </authorList>
    </citation>
    <scope>NUCLEOTIDE SEQUENCE [LARGE SCALE GENOMIC DNA]</scope>
    <source>
        <strain evidence="21 22">RCEF 1005</strain>
    </source>
</reference>
<feature type="region of interest" description="Disordered" evidence="18">
    <location>
        <begin position="1010"/>
        <end position="1029"/>
    </location>
</feature>
<keyword evidence="7 21" id="KW-0808">Transferase</keyword>
<evidence type="ECO:0000256" key="12">
    <source>
        <dbReference type="ARBA" id="ARBA00044492"/>
    </source>
</evidence>
<dbReference type="PANTHER" id="PTHR45814">
    <property type="entry name" value="HISTONE-LYSINE N-METHYLTRANSFERASE SETD1"/>
    <property type="match status" value="1"/>
</dbReference>
<name>A0A162KN78_CORDF</name>
<evidence type="ECO:0000256" key="2">
    <source>
        <dbReference type="ARBA" id="ARBA00004286"/>
    </source>
</evidence>
<evidence type="ECO:0000256" key="17">
    <source>
        <dbReference type="SAM" id="Coils"/>
    </source>
</evidence>
<feature type="region of interest" description="Disordered" evidence="18">
    <location>
        <begin position="529"/>
        <end position="573"/>
    </location>
</feature>
<evidence type="ECO:0000313" key="22">
    <source>
        <dbReference type="Proteomes" id="UP000076881"/>
    </source>
</evidence>
<dbReference type="InterPro" id="IPR044570">
    <property type="entry name" value="Set1-like"/>
</dbReference>
<dbReference type="SMART" id="SM00317">
    <property type="entry name" value="SET"/>
    <property type="match status" value="1"/>
</dbReference>
<dbReference type="InterPro" id="IPR012677">
    <property type="entry name" value="Nucleotide-bd_a/b_plait_sf"/>
</dbReference>
<feature type="compositionally biased region" description="Basic and acidic residues" evidence="18">
    <location>
        <begin position="20"/>
        <end position="41"/>
    </location>
</feature>
<dbReference type="SMART" id="SM00508">
    <property type="entry name" value="PostSET"/>
    <property type="match status" value="1"/>
</dbReference>
<feature type="compositionally biased region" description="Basic and acidic residues" evidence="18">
    <location>
        <begin position="1010"/>
        <end position="1021"/>
    </location>
</feature>
<feature type="compositionally biased region" description="Polar residues" evidence="18">
    <location>
        <begin position="43"/>
        <end position="62"/>
    </location>
</feature>
<keyword evidence="17" id="KW-0175">Coiled coil</keyword>
<comment type="catalytic activity">
    <reaction evidence="16">
        <text>N(6),N(6)-dimethyl-L-lysyl(4)-[histone H3] + S-adenosyl-L-methionine = N(6),N(6),N(6)-trimethyl-L-lysyl(4)-[histone H3] + S-adenosyl-L-homocysteine + H(+)</text>
        <dbReference type="Rhea" id="RHEA:60272"/>
        <dbReference type="Rhea" id="RHEA-COMP:15537"/>
        <dbReference type="Rhea" id="RHEA-COMP:15540"/>
        <dbReference type="ChEBI" id="CHEBI:15378"/>
        <dbReference type="ChEBI" id="CHEBI:57856"/>
        <dbReference type="ChEBI" id="CHEBI:59789"/>
        <dbReference type="ChEBI" id="CHEBI:61961"/>
        <dbReference type="ChEBI" id="CHEBI:61976"/>
    </reaction>
</comment>
<dbReference type="GO" id="GO:0032259">
    <property type="term" value="P:methylation"/>
    <property type="evidence" value="ECO:0007669"/>
    <property type="project" value="UniProtKB-KW"/>
</dbReference>
<keyword evidence="5" id="KW-0158">Chromosome</keyword>
<evidence type="ECO:0000256" key="9">
    <source>
        <dbReference type="ARBA" id="ARBA00022853"/>
    </source>
</evidence>
<feature type="region of interest" description="Disordered" evidence="18">
    <location>
        <begin position="776"/>
        <end position="888"/>
    </location>
</feature>
<comment type="subcellular location">
    <subcellularLocation>
        <location evidence="2">Chromosome</location>
    </subcellularLocation>
    <subcellularLocation>
        <location evidence="1">Nucleus</location>
    </subcellularLocation>
</comment>
<comment type="subunit">
    <text evidence="13">Component of the Set1C/COMPASS complex.</text>
</comment>
<gene>
    <name evidence="21" type="ORF">LEL_04251</name>
</gene>
<dbReference type="GO" id="GO:0048188">
    <property type="term" value="C:Set1C/COMPASS complex"/>
    <property type="evidence" value="ECO:0007669"/>
    <property type="project" value="InterPro"/>
</dbReference>
<evidence type="ECO:0000256" key="7">
    <source>
        <dbReference type="ARBA" id="ARBA00022679"/>
    </source>
</evidence>
<feature type="region of interest" description="Disordered" evidence="18">
    <location>
        <begin position="127"/>
        <end position="159"/>
    </location>
</feature>
<dbReference type="Proteomes" id="UP000076881">
    <property type="component" value="Unassembled WGS sequence"/>
</dbReference>
<evidence type="ECO:0000256" key="18">
    <source>
        <dbReference type="SAM" id="MobiDB-lite"/>
    </source>
</evidence>
<proteinExistence type="predicted"/>
<feature type="region of interest" description="Disordered" evidence="18">
    <location>
        <begin position="393"/>
        <end position="434"/>
    </location>
</feature>
<keyword evidence="9" id="KW-0156">Chromatin regulator</keyword>
<dbReference type="AlphaFoldDB" id="A0A162KN78"/>
<dbReference type="GO" id="GO:0005694">
    <property type="term" value="C:chromosome"/>
    <property type="evidence" value="ECO:0007669"/>
    <property type="project" value="UniProtKB-SubCell"/>
</dbReference>
<feature type="compositionally biased region" description="Acidic residues" evidence="18">
    <location>
        <begin position="808"/>
        <end position="822"/>
    </location>
</feature>
<feature type="coiled-coil region" evidence="17">
    <location>
        <begin position="357"/>
        <end position="388"/>
    </location>
</feature>
<evidence type="ECO:0000256" key="16">
    <source>
        <dbReference type="ARBA" id="ARBA00049129"/>
    </source>
</evidence>
<dbReference type="GO" id="GO:0140999">
    <property type="term" value="F:histone H3K4 trimethyltransferase activity"/>
    <property type="evidence" value="ECO:0007669"/>
    <property type="project" value="UniProtKB-EC"/>
</dbReference>
<dbReference type="InterPro" id="IPR001214">
    <property type="entry name" value="SET_dom"/>
</dbReference>
<evidence type="ECO:0000259" key="19">
    <source>
        <dbReference type="PROSITE" id="PS50280"/>
    </source>
</evidence>
<feature type="compositionally biased region" description="Basic and acidic residues" evidence="18">
    <location>
        <begin position="552"/>
        <end position="564"/>
    </location>
</feature>
<dbReference type="InterPro" id="IPR017111">
    <property type="entry name" value="Set1_fungi"/>
</dbReference>
<evidence type="ECO:0000313" key="21">
    <source>
        <dbReference type="EMBL" id="OAA77428.1"/>
    </source>
</evidence>
<dbReference type="Gene3D" id="2.170.270.10">
    <property type="entry name" value="SET domain"/>
    <property type="match status" value="1"/>
</dbReference>
<keyword evidence="22" id="KW-1185">Reference proteome</keyword>
<dbReference type="PROSITE" id="PS51572">
    <property type="entry name" value="SAM_MT43_1"/>
    <property type="match status" value="1"/>
</dbReference>
<keyword evidence="10" id="KW-0539">Nucleus</keyword>
<comment type="function">
    <text evidence="12">Catalytic component of the COMPASS (Set1C) complex that specifically mono-, di- and trimethylates histone H3 to form H3K4me1/2/3. Binds RNAs which might negatively affect its histone methyltransferase activity. COMPASS recognizes ubiquitinated H2B on one face of the nucleosome which stimulates the methylation of H3 on the opposing face.</text>
</comment>
<organism evidence="21 22">
    <name type="scientific">Akanthomyces lecanii RCEF 1005</name>
    <dbReference type="NCBI Taxonomy" id="1081108"/>
    <lineage>
        <taxon>Eukaryota</taxon>
        <taxon>Fungi</taxon>
        <taxon>Dikarya</taxon>
        <taxon>Ascomycota</taxon>
        <taxon>Pezizomycotina</taxon>
        <taxon>Sordariomycetes</taxon>
        <taxon>Hypocreomycetidae</taxon>
        <taxon>Hypocreales</taxon>
        <taxon>Cordycipitaceae</taxon>
        <taxon>Akanthomyces</taxon>
        <taxon>Cordyceps confragosa</taxon>
    </lineage>
</organism>
<dbReference type="EC" id="2.1.1.354" evidence="3"/>
<sequence length="1224" mass="136357">MTRPPPGVSFAQFFPNAPKVRAEAQGRNDRDRTSQISDHVDSSAFSALTHDTGSVALSRSQVNGGGAMPTSQGADDSPLGDVPSTVDSISSHTSSSSSVFSNAAARVPNLGTSRVSSHLPAVSSPLYHSNSTNTFPQGSIPPQAERSLNGPELGSRPAPADIPRIEREVAREVGSSVKGRKCTYDPILDRLRNRAVSKTAKPTYKEFGFDDVSAPQDPRLAKGGRLGYINTDFYLPRARFCPAPENLKPYPYDPKTSIGPGPPTQIVVTKYNPLIPFNKVTAIFATFGDIAESSNKMHPETGSYLGFATIRYRDSKRADRPSITAIDAARRAVQARGIKVDSEMVKVEYDPEGRRSRRMLEGHLRREREKLEKEREKLTQAALAAKAAADLKLSTNSFARPPPTGPKAPATSRTSQPPVTQAPPPPASMSRAPASLEPKDLSTQLANDPYIFIDCQSVPLLTSILPHMKKRLKNYAFDDIRIDKTGYYVIFSNSFTGKMEAERCFRAVNHTEFFTYNMSMQLCLPRTRAATPVDRKRSPSPERNSRRTQQLKAEEDAARRRREEEADIEEERKQRAKNFDPVMEAVQVVQREMMEHLIRHIRTQVAAPSLSDFLDPVNHAAKRRQLNIDVAEEEDDATMTDAFDTSRMGTPNSRADPIERRTGRFEAKALPKIRKSKAKGTAYRSTFVDPFSRKRAPVSRPAFRSLHHRLKSFDSDFESDDDTDAKTLAAAEAEAAASRPQSRMSTDEDNWAPGEEDSMTEASLAVVDKSLSKKRKLVSAADMASKRQKKLEEDSFVAKFDEVKSELSEDIGAEADVADDNDSSLSRSQTPLSSIAKGAKKKSVKPRSSMAKQALEEQEKWPQNAEDDETPEPQSLPKKSIPTPREPQKYDEHLFSAEPLSKAFPLPDNFKPDISALELLHLGAKDGPDLAKLGRKFQTAEIGSADLWLWQKQRIRELNARDPSAHKPLSISGYYVPNPTGCARTEGVKKILNSEKSKYLPHHIKVQKVREEREARIKNGKDSTPTTAEASKIAADKLIAKGNSRANRATNRRYVADLNDQKKTLGQDSDVFKFNQLKKRKKPVKFARSAIHNWGLYTMEDIHKDDMIIEYVGEEVRQQISEIRENRYLKSGIGSSYLFRIDENTVIDATKKGGIARFINHSCMPNCTAKIIKVEGSKRIVIYALREITMNEELTYDYKFEREIGSLDRIPCLCGTAACKGFLN</sequence>
<dbReference type="PROSITE" id="PS50868">
    <property type="entry name" value="POST_SET"/>
    <property type="match status" value="1"/>
</dbReference>
<dbReference type="STRING" id="1081108.A0A162KN78"/>
<evidence type="ECO:0000256" key="8">
    <source>
        <dbReference type="ARBA" id="ARBA00022691"/>
    </source>
</evidence>
<dbReference type="PROSITE" id="PS50280">
    <property type="entry name" value="SET"/>
    <property type="match status" value="1"/>
</dbReference>
<evidence type="ECO:0000256" key="10">
    <source>
        <dbReference type="ARBA" id="ARBA00023242"/>
    </source>
</evidence>
<dbReference type="InterPro" id="IPR046341">
    <property type="entry name" value="SET_dom_sf"/>
</dbReference>
<evidence type="ECO:0000256" key="6">
    <source>
        <dbReference type="ARBA" id="ARBA00022603"/>
    </source>
</evidence>
<dbReference type="Pfam" id="PF11764">
    <property type="entry name" value="N-SET"/>
    <property type="match status" value="1"/>
</dbReference>
<feature type="region of interest" description="Disordered" evidence="18">
    <location>
        <begin position="1"/>
        <end position="101"/>
    </location>
</feature>
<feature type="compositionally biased region" description="Polar residues" evidence="18">
    <location>
        <begin position="127"/>
        <end position="137"/>
    </location>
</feature>
<dbReference type="Pfam" id="PF00856">
    <property type="entry name" value="SET"/>
    <property type="match status" value="1"/>
</dbReference>
<feature type="compositionally biased region" description="Basic and acidic residues" evidence="18">
    <location>
        <begin position="533"/>
        <end position="545"/>
    </location>
</feature>
<accession>A0A162KN78</accession>
<dbReference type="SUPFAM" id="SSF82199">
    <property type="entry name" value="SET domain"/>
    <property type="match status" value="1"/>
</dbReference>
<dbReference type="CDD" id="cd20072">
    <property type="entry name" value="SET_SET1"/>
    <property type="match status" value="1"/>
</dbReference>
<evidence type="ECO:0000256" key="4">
    <source>
        <dbReference type="ARBA" id="ARBA00015839"/>
    </source>
</evidence>